<gene>
    <name evidence="1" type="ORF">AX018_11072</name>
</gene>
<dbReference type="Proteomes" id="UP000248856">
    <property type="component" value="Unassembled WGS sequence"/>
</dbReference>
<comment type="caution">
    <text evidence="1">The sequence shown here is derived from an EMBL/GenBank/DDBJ whole genome shotgun (WGS) entry which is preliminary data.</text>
</comment>
<dbReference type="EMBL" id="QLTA01000107">
    <property type="protein sequence ID" value="RAR70736.1"/>
    <property type="molecule type" value="Genomic_DNA"/>
</dbReference>
<proteinExistence type="predicted"/>
<evidence type="ECO:0000313" key="1">
    <source>
        <dbReference type="EMBL" id="RAR70736.1"/>
    </source>
</evidence>
<protein>
    <submittedName>
        <fullName evidence="1">Uncharacterized protein</fullName>
    </submittedName>
</protein>
<evidence type="ECO:0000313" key="2">
    <source>
        <dbReference type="Proteomes" id="UP000248856"/>
    </source>
</evidence>
<organism evidence="1 2">
    <name type="scientific">Paracidovorax anthurii</name>
    <dbReference type="NCBI Taxonomy" id="78229"/>
    <lineage>
        <taxon>Bacteria</taxon>
        <taxon>Pseudomonadati</taxon>
        <taxon>Pseudomonadota</taxon>
        <taxon>Betaproteobacteria</taxon>
        <taxon>Burkholderiales</taxon>
        <taxon>Comamonadaceae</taxon>
        <taxon>Paracidovorax</taxon>
    </lineage>
</organism>
<reference evidence="1 2" key="1">
    <citation type="submission" date="2018-06" db="EMBL/GenBank/DDBJ databases">
        <title>Genomic Encyclopedia of Archaeal and Bacterial Type Strains, Phase II (KMG-II): from individual species to whole genera.</title>
        <authorList>
            <person name="Goeker M."/>
        </authorList>
    </citation>
    <scope>NUCLEOTIDE SEQUENCE [LARGE SCALE GENOMIC DNA]</scope>
    <source>
        <strain evidence="1 2">CFPB 3232</strain>
    </source>
</reference>
<keyword evidence="2" id="KW-1185">Reference proteome</keyword>
<dbReference type="AlphaFoldDB" id="A0A328YKS5"/>
<accession>A0A328YKS5</accession>
<name>A0A328YKS5_9BURK</name>
<sequence length="40" mass="4776">MVARNFLVQLRNSIRPINEFLRIMENRNEKEKHLHGNSNG</sequence>